<dbReference type="InterPro" id="IPR029016">
    <property type="entry name" value="GAF-like_dom_sf"/>
</dbReference>
<evidence type="ECO:0000259" key="1">
    <source>
        <dbReference type="SMART" id="SM00065"/>
    </source>
</evidence>
<comment type="caution">
    <text evidence="2">The sequence shown here is derived from an EMBL/GenBank/DDBJ whole genome shotgun (WGS) entry which is preliminary data.</text>
</comment>
<feature type="domain" description="GAF" evidence="1">
    <location>
        <begin position="104"/>
        <end position="274"/>
    </location>
</feature>
<dbReference type="SMART" id="SM00065">
    <property type="entry name" value="GAF"/>
    <property type="match status" value="3"/>
</dbReference>
<feature type="domain" description="GAF" evidence="1">
    <location>
        <begin position="492"/>
        <end position="662"/>
    </location>
</feature>
<keyword evidence="3" id="KW-1185">Reference proteome</keyword>
<evidence type="ECO:0000313" key="2">
    <source>
        <dbReference type="EMBL" id="MBE9066944.1"/>
    </source>
</evidence>
<gene>
    <name evidence="2" type="ORF">IQ260_09780</name>
</gene>
<feature type="domain" description="GAF" evidence="1">
    <location>
        <begin position="299"/>
        <end position="470"/>
    </location>
</feature>
<dbReference type="SUPFAM" id="SSF55781">
    <property type="entry name" value="GAF domain-like"/>
    <property type="match status" value="3"/>
</dbReference>
<dbReference type="PANTHER" id="PTHR43155">
    <property type="entry name" value="CYCLIC DI-GMP PHOSPHODIESTERASE PA4108-RELATED"/>
    <property type="match status" value="1"/>
</dbReference>
<dbReference type="Gene3D" id="3.30.450.40">
    <property type="match status" value="3"/>
</dbReference>
<name>A0A928ZTS1_LEPEC</name>
<organism evidence="2 3">
    <name type="scientific">Leptolyngbya cf. ectocarpi LEGE 11479</name>
    <dbReference type="NCBI Taxonomy" id="1828722"/>
    <lineage>
        <taxon>Bacteria</taxon>
        <taxon>Bacillati</taxon>
        <taxon>Cyanobacteriota</taxon>
        <taxon>Cyanophyceae</taxon>
        <taxon>Leptolyngbyales</taxon>
        <taxon>Leptolyngbyaceae</taxon>
        <taxon>Leptolyngbya group</taxon>
        <taxon>Leptolyngbya</taxon>
    </lineage>
</organism>
<evidence type="ECO:0000313" key="3">
    <source>
        <dbReference type="Proteomes" id="UP000615026"/>
    </source>
</evidence>
<dbReference type="PANTHER" id="PTHR43155:SF2">
    <property type="entry name" value="CYCLIC DI-GMP PHOSPHODIESTERASE PA4108"/>
    <property type="match status" value="1"/>
</dbReference>
<dbReference type="AlphaFoldDB" id="A0A928ZTS1"/>
<protein>
    <submittedName>
        <fullName evidence="2">GAF domain-containing protein</fullName>
    </submittedName>
</protein>
<proteinExistence type="predicted"/>
<dbReference type="InterPro" id="IPR003018">
    <property type="entry name" value="GAF"/>
</dbReference>
<dbReference type="Pfam" id="PF01590">
    <property type="entry name" value="GAF"/>
    <property type="match status" value="3"/>
</dbReference>
<dbReference type="Proteomes" id="UP000615026">
    <property type="component" value="Unassembled WGS sequence"/>
</dbReference>
<dbReference type="EMBL" id="JADEXP010000066">
    <property type="protein sequence ID" value="MBE9066944.1"/>
    <property type="molecule type" value="Genomic_DNA"/>
</dbReference>
<feature type="non-terminal residue" evidence="2">
    <location>
        <position position="1"/>
    </location>
</feature>
<sequence length="674" mass="76381">GHESGKYPTYNELFFPLSNSRGNLTVFIHLINKLKLSYNPDAPLDERIDFSGFNQEDQAQLEDYAEPIQQILERCHYCYRLTQRIQASETLTKVTKSVSQSSLNPDEISGRVIDAAKHLMNADRVTLWLIDDTKQELWCNLLYKNGEVKEMRVPMGEGYAGSVAQTGEPLNIGFDLYDHPKSSRSKSTDQATGYRTCSLLCMPVRDRNGKLLGVTQLVNKRRQGNFPPYDPNTWPKAPACFQASFDNTSQKHMEVFNNQVGIALQNVRHFNKLEHQSNYPRNFVSKTLELLDQVMDKQQFDEILDKTLRSITLKLGQSLGADRTTIFLLDADRQEFWSLVAETGSEADALEVRVPVDQGIVGEVATHRRMINIPYDFYDDPRSAFAQRQDHVTGYRTYTLLSLPLINHRGELVAVVQLLNKLLPYQHPDLPLAKRIDRQGFTAGDIETVNADSAAIQIILESFFSYHKTSRGQRVAATLMAAVRSCDFNTAEPEEVLKRIIDAAKDLMSADRGTLWLLDCDRNELWSRIQFDNGRVEEIRLKVGEGFAGEVAKSHEPLNIPFDLYNHPDSARAQATDATSGYRTCSLLCMPILNQDGELIGVTQLVNKKKAGHYSVLPLVHGQPVPELYRTSFDDSDQKCLYIFNNQVGMLIQNAELLAAVRQQEQRLRENLSE</sequence>
<reference evidence="2" key="1">
    <citation type="submission" date="2020-10" db="EMBL/GenBank/DDBJ databases">
        <authorList>
            <person name="Castelo-Branco R."/>
            <person name="Eusebio N."/>
            <person name="Adriana R."/>
            <person name="Vieira A."/>
            <person name="Brugerolle De Fraissinette N."/>
            <person name="Rezende De Castro R."/>
            <person name="Schneider M.P."/>
            <person name="Vasconcelos V."/>
            <person name="Leao P.N."/>
        </authorList>
    </citation>
    <scope>NUCLEOTIDE SEQUENCE</scope>
    <source>
        <strain evidence="2">LEGE 11479</strain>
    </source>
</reference>
<accession>A0A928ZTS1</accession>